<evidence type="ECO:0000313" key="2">
    <source>
        <dbReference type="Proteomes" id="UP000824209"/>
    </source>
</evidence>
<proteinExistence type="predicted"/>
<accession>A0A9D2S1P5</accession>
<comment type="caution">
    <text evidence="1">The sequence shown here is derived from an EMBL/GenBank/DDBJ whole genome shotgun (WGS) entry which is preliminary data.</text>
</comment>
<protein>
    <submittedName>
        <fullName evidence="1">Uncharacterized protein</fullName>
    </submittedName>
</protein>
<organism evidence="1 2">
    <name type="scientific">Candidatus Ruthenibacterium avium</name>
    <dbReference type="NCBI Taxonomy" id="2838751"/>
    <lineage>
        <taxon>Bacteria</taxon>
        <taxon>Bacillati</taxon>
        <taxon>Bacillota</taxon>
        <taxon>Clostridia</taxon>
        <taxon>Eubacteriales</taxon>
        <taxon>Oscillospiraceae</taxon>
        <taxon>Ruthenibacterium</taxon>
    </lineage>
</organism>
<reference evidence="1" key="2">
    <citation type="submission" date="2021-04" db="EMBL/GenBank/DDBJ databases">
        <authorList>
            <person name="Gilroy R."/>
        </authorList>
    </citation>
    <scope>NUCLEOTIDE SEQUENCE</scope>
    <source>
        <strain evidence="1">ChiBcec8-14828</strain>
    </source>
</reference>
<evidence type="ECO:0000313" key="1">
    <source>
        <dbReference type="EMBL" id="HJB40114.1"/>
    </source>
</evidence>
<name>A0A9D2S1P5_9FIRM</name>
<dbReference type="AlphaFoldDB" id="A0A9D2S1P5"/>
<gene>
    <name evidence="1" type="ORF">H9943_06925</name>
</gene>
<reference evidence="1" key="1">
    <citation type="journal article" date="2021" name="PeerJ">
        <title>Extensive microbial diversity within the chicken gut microbiome revealed by metagenomics and culture.</title>
        <authorList>
            <person name="Gilroy R."/>
            <person name="Ravi A."/>
            <person name="Getino M."/>
            <person name="Pursley I."/>
            <person name="Horton D.L."/>
            <person name="Alikhan N.F."/>
            <person name="Baker D."/>
            <person name="Gharbi K."/>
            <person name="Hall N."/>
            <person name="Watson M."/>
            <person name="Adriaenssens E.M."/>
            <person name="Foster-Nyarko E."/>
            <person name="Jarju S."/>
            <person name="Secka A."/>
            <person name="Antonio M."/>
            <person name="Oren A."/>
            <person name="Chaudhuri R.R."/>
            <person name="La Ragione R."/>
            <person name="Hildebrand F."/>
            <person name="Pallen M.J."/>
        </authorList>
    </citation>
    <scope>NUCLEOTIDE SEQUENCE</scope>
    <source>
        <strain evidence="1">ChiBcec8-14828</strain>
    </source>
</reference>
<dbReference type="EMBL" id="DWYA01000058">
    <property type="protein sequence ID" value="HJB40114.1"/>
    <property type="molecule type" value="Genomic_DNA"/>
</dbReference>
<dbReference type="Proteomes" id="UP000824209">
    <property type="component" value="Unassembled WGS sequence"/>
</dbReference>
<sequence length="271" mass="29950">MEHTQDRSREYTLEEGVLRGVMPDAANFYKASPARVLALFVAAAARNCAIESDTYKAAAAAIDGVKKVQAPVVRGALQNILLSSRPQALAPLVAQGALTPFGILKGTPELGILAKVPCTMETRWWCFLRLCNSHYNTVCERLGFSSVFAATLAAMDKLAEMQTLPDNEYDLKMMLSAMPEFDYGAAVRTLQLKDERWAGQAELFDRLYRSGDPYRVGDLAITTGQLAVLGIRDKKAAWVVRQLLDTVIKTPELNQYPPLEMMALTLAQQYQ</sequence>